<keyword evidence="1" id="KW-1133">Transmembrane helix</keyword>
<evidence type="ECO:0000313" key="3">
    <source>
        <dbReference type="Proteomes" id="UP000800093"/>
    </source>
</evidence>
<keyword evidence="3" id="KW-1185">Reference proteome</keyword>
<dbReference type="EMBL" id="ML986699">
    <property type="protein sequence ID" value="KAF2259725.1"/>
    <property type="molecule type" value="Genomic_DNA"/>
</dbReference>
<organism evidence="2 3">
    <name type="scientific">Lojkania enalia</name>
    <dbReference type="NCBI Taxonomy" id="147567"/>
    <lineage>
        <taxon>Eukaryota</taxon>
        <taxon>Fungi</taxon>
        <taxon>Dikarya</taxon>
        <taxon>Ascomycota</taxon>
        <taxon>Pezizomycotina</taxon>
        <taxon>Dothideomycetes</taxon>
        <taxon>Pleosporomycetidae</taxon>
        <taxon>Pleosporales</taxon>
        <taxon>Pleosporales incertae sedis</taxon>
        <taxon>Lojkania</taxon>
    </lineage>
</organism>
<evidence type="ECO:0000256" key="1">
    <source>
        <dbReference type="SAM" id="Phobius"/>
    </source>
</evidence>
<gene>
    <name evidence="2" type="ORF">CC78DRAFT_474642</name>
</gene>
<protein>
    <submittedName>
        <fullName evidence="2">Uncharacterized protein</fullName>
    </submittedName>
</protein>
<reference evidence="3" key="1">
    <citation type="journal article" date="2020" name="Stud. Mycol.">
        <title>101 Dothideomycetes genomes: A test case for predicting lifestyles and emergence of pathogens.</title>
        <authorList>
            <person name="Haridas S."/>
            <person name="Albert R."/>
            <person name="Binder M."/>
            <person name="Bloem J."/>
            <person name="LaButti K."/>
            <person name="Salamov A."/>
            <person name="Andreopoulos B."/>
            <person name="Baker S."/>
            <person name="Barry K."/>
            <person name="Bills G."/>
            <person name="Bluhm B."/>
            <person name="Cannon C."/>
            <person name="Castanera R."/>
            <person name="Culley D."/>
            <person name="Daum C."/>
            <person name="Ezra D."/>
            <person name="Gonzalez J."/>
            <person name="Henrissat B."/>
            <person name="Kuo A."/>
            <person name="Liang C."/>
            <person name="Lipzen A."/>
            <person name="Lutzoni F."/>
            <person name="Magnuson J."/>
            <person name="Mondo S."/>
            <person name="Nolan M."/>
            <person name="Ohm R."/>
            <person name="Pangilinan J."/>
            <person name="Park H.-J."/>
            <person name="Ramirez L."/>
            <person name="Alfaro M."/>
            <person name="Sun H."/>
            <person name="Tritt A."/>
            <person name="Yoshinaga Y."/>
            <person name="Zwiers L.-H."/>
            <person name="Turgeon B."/>
            <person name="Goodwin S."/>
            <person name="Spatafora J."/>
            <person name="Crous P."/>
            <person name="Grigoriev I."/>
        </authorList>
    </citation>
    <scope>NUCLEOTIDE SEQUENCE [LARGE SCALE GENOMIC DNA]</scope>
    <source>
        <strain evidence="3">CBS 304.66</strain>
    </source>
</reference>
<feature type="transmembrane region" description="Helical" evidence="1">
    <location>
        <begin position="12"/>
        <end position="31"/>
    </location>
</feature>
<proteinExistence type="predicted"/>
<name>A0A9P4MW27_9PLEO</name>
<evidence type="ECO:0000313" key="2">
    <source>
        <dbReference type="EMBL" id="KAF2259725.1"/>
    </source>
</evidence>
<accession>A0A9P4MW27</accession>
<dbReference type="AlphaFoldDB" id="A0A9P4MW27"/>
<sequence>FLNYYNKNRILVAIYLSYLTYTLQPFNIYLFKPLITANLKELTKFIYNLIGFTNFTK</sequence>
<dbReference type="OrthoDB" id="3795213at2759"/>
<keyword evidence="1" id="KW-0812">Transmembrane</keyword>
<comment type="caution">
    <text evidence="2">The sequence shown here is derived from an EMBL/GenBank/DDBJ whole genome shotgun (WGS) entry which is preliminary data.</text>
</comment>
<dbReference type="Proteomes" id="UP000800093">
    <property type="component" value="Unassembled WGS sequence"/>
</dbReference>
<keyword evidence="1" id="KW-0472">Membrane</keyword>
<feature type="non-terminal residue" evidence="2">
    <location>
        <position position="1"/>
    </location>
</feature>